<sequence>MVVGLILMVRRGENEGEERVVRLDHLRLVRSVMVGREERRGREEGGLIGVNGMEVDGVSVLVGRREKKRVCGVFVVFRWIWVLAENARERRSGCFVVERGGAGLS</sequence>
<evidence type="ECO:0000313" key="2">
    <source>
        <dbReference type="Proteomes" id="UP000823775"/>
    </source>
</evidence>
<evidence type="ECO:0000313" key="1">
    <source>
        <dbReference type="EMBL" id="MCD9638748.1"/>
    </source>
</evidence>
<keyword evidence="2" id="KW-1185">Reference proteome</keyword>
<organism evidence="1 2">
    <name type="scientific">Datura stramonium</name>
    <name type="common">Jimsonweed</name>
    <name type="synonym">Common thornapple</name>
    <dbReference type="NCBI Taxonomy" id="4076"/>
    <lineage>
        <taxon>Eukaryota</taxon>
        <taxon>Viridiplantae</taxon>
        <taxon>Streptophyta</taxon>
        <taxon>Embryophyta</taxon>
        <taxon>Tracheophyta</taxon>
        <taxon>Spermatophyta</taxon>
        <taxon>Magnoliopsida</taxon>
        <taxon>eudicotyledons</taxon>
        <taxon>Gunneridae</taxon>
        <taxon>Pentapetalae</taxon>
        <taxon>asterids</taxon>
        <taxon>lamiids</taxon>
        <taxon>Solanales</taxon>
        <taxon>Solanaceae</taxon>
        <taxon>Solanoideae</taxon>
        <taxon>Datureae</taxon>
        <taxon>Datura</taxon>
    </lineage>
</organism>
<reference evidence="1 2" key="1">
    <citation type="journal article" date="2021" name="BMC Genomics">
        <title>Datura genome reveals duplications of psychoactive alkaloid biosynthetic genes and high mutation rate following tissue culture.</title>
        <authorList>
            <person name="Rajewski A."/>
            <person name="Carter-House D."/>
            <person name="Stajich J."/>
            <person name="Litt A."/>
        </authorList>
    </citation>
    <scope>NUCLEOTIDE SEQUENCE [LARGE SCALE GENOMIC DNA]</scope>
    <source>
        <strain evidence="1">AR-01</strain>
    </source>
</reference>
<name>A0ABS8UVF8_DATST</name>
<dbReference type="Proteomes" id="UP000823775">
    <property type="component" value="Unassembled WGS sequence"/>
</dbReference>
<protein>
    <submittedName>
        <fullName evidence="1">Uncharacterized protein</fullName>
    </submittedName>
</protein>
<comment type="caution">
    <text evidence="1">The sequence shown here is derived from an EMBL/GenBank/DDBJ whole genome shotgun (WGS) entry which is preliminary data.</text>
</comment>
<dbReference type="EMBL" id="JACEIK010002770">
    <property type="protein sequence ID" value="MCD9638748.1"/>
    <property type="molecule type" value="Genomic_DNA"/>
</dbReference>
<proteinExistence type="predicted"/>
<accession>A0ABS8UVF8</accession>
<gene>
    <name evidence="1" type="ORF">HAX54_022897</name>
</gene>